<gene>
    <name evidence="1" type="ORF">FC98_GL002380</name>
</gene>
<dbReference type="GO" id="GO:0016787">
    <property type="term" value="F:hydrolase activity"/>
    <property type="evidence" value="ECO:0007669"/>
    <property type="project" value="UniProtKB-KW"/>
</dbReference>
<protein>
    <submittedName>
        <fullName evidence="1">Haloacid dehalogenase-like hydrolase</fullName>
    </submittedName>
</protein>
<accession>A0A0R1NQ26</accession>
<dbReference type="GO" id="GO:0005829">
    <property type="term" value="C:cytosol"/>
    <property type="evidence" value="ECO:0007669"/>
    <property type="project" value="TreeGrafter"/>
</dbReference>
<organism evidence="1 2">
    <name type="scientific">Lentilactobacillus kisonensis DSM 19906 = JCM 15041</name>
    <dbReference type="NCBI Taxonomy" id="1423766"/>
    <lineage>
        <taxon>Bacteria</taxon>
        <taxon>Bacillati</taxon>
        <taxon>Bacillota</taxon>
        <taxon>Bacilli</taxon>
        <taxon>Lactobacillales</taxon>
        <taxon>Lactobacillaceae</taxon>
        <taxon>Lentilactobacillus</taxon>
    </lineage>
</organism>
<dbReference type="PATRIC" id="fig|1423766.4.peg.2471"/>
<dbReference type="InterPro" id="IPR036412">
    <property type="entry name" value="HAD-like_sf"/>
</dbReference>
<name>A0A0R1NQ26_9LACO</name>
<evidence type="ECO:0000313" key="2">
    <source>
        <dbReference type="Proteomes" id="UP000051439"/>
    </source>
</evidence>
<comment type="caution">
    <text evidence="1">The sequence shown here is derived from an EMBL/GenBank/DDBJ whole genome shotgun (WGS) entry which is preliminary data.</text>
</comment>
<dbReference type="Gene3D" id="3.40.50.1000">
    <property type="entry name" value="HAD superfamily/HAD-like"/>
    <property type="match status" value="1"/>
</dbReference>
<dbReference type="InterPro" id="IPR041492">
    <property type="entry name" value="HAD_2"/>
</dbReference>
<dbReference type="InterPro" id="IPR023214">
    <property type="entry name" value="HAD_sf"/>
</dbReference>
<dbReference type="InterPro" id="IPR023198">
    <property type="entry name" value="PGP-like_dom2"/>
</dbReference>
<dbReference type="Pfam" id="PF13419">
    <property type="entry name" value="HAD_2"/>
    <property type="match status" value="1"/>
</dbReference>
<dbReference type="SFLD" id="SFLDG01129">
    <property type="entry name" value="C1.5:_HAD__Beta-PGM__Phosphata"/>
    <property type="match status" value="1"/>
</dbReference>
<dbReference type="InterPro" id="IPR050155">
    <property type="entry name" value="HAD-like_hydrolase_sf"/>
</dbReference>
<keyword evidence="1" id="KW-0378">Hydrolase</keyword>
<dbReference type="AlphaFoldDB" id="A0A0R1NQ26"/>
<dbReference type="GO" id="GO:0004713">
    <property type="term" value="F:protein tyrosine kinase activity"/>
    <property type="evidence" value="ECO:0007669"/>
    <property type="project" value="TreeGrafter"/>
</dbReference>
<evidence type="ECO:0000313" key="1">
    <source>
        <dbReference type="EMBL" id="KRL22494.1"/>
    </source>
</evidence>
<sequence length="245" mass="27198">MAVPLILGPKPVIMNQYHYFMKVGIVFMTDLFFDFDGTIADSEIGIVKSIKYSVNKMGLPDLSTDQYRKFIGPALITSFRKYYPDLSDGDVTSALRYYQEYYHKQGIFQLTIYPGILAELSTLNDAGYMLHIASAKPEPMINEISEHFGLGRYFDGEFGATSDEKTRVTKTAVLKYALEKANANPQQSVMIGDRDTDMLGGYNNKVKTLGVTYGFGDVPELAGAHASEIVDKPEQIQAGVSRLIG</sequence>
<keyword evidence="2" id="KW-1185">Reference proteome</keyword>
<dbReference type="EMBL" id="AZEB01000006">
    <property type="protein sequence ID" value="KRL22494.1"/>
    <property type="molecule type" value="Genomic_DNA"/>
</dbReference>
<dbReference type="PANTHER" id="PTHR43434:SF20">
    <property type="entry name" value="5'-NUCLEOTIDASE"/>
    <property type="match status" value="1"/>
</dbReference>
<proteinExistence type="predicted"/>
<dbReference type="PANTHER" id="PTHR43434">
    <property type="entry name" value="PHOSPHOGLYCOLATE PHOSPHATASE"/>
    <property type="match status" value="1"/>
</dbReference>
<dbReference type="SUPFAM" id="SSF56784">
    <property type="entry name" value="HAD-like"/>
    <property type="match status" value="1"/>
</dbReference>
<dbReference type="Gene3D" id="1.10.150.240">
    <property type="entry name" value="Putative phosphatase, domain 2"/>
    <property type="match status" value="1"/>
</dbReference>
<dbReference type="SFLD" id="SFLDS00003">
    <property type="entry name" value="Haloacid_Dehalogenase"/>
    <property type="match status" value="1"/>
</dbReference>
<reference evidence="1 2" key="1">
    <citation type="journal article" date="2015" name="Genome Announc.">
        <title>Expanding the biotechnology potential of lactobacilli through comparative genomics of 213 strains and associated genera.</title>
        <authorList>
            <person name="Sun Z."/>
            <person name="Harris H.M."/>
            <person name="McCann A."/>
            <person name="Guo C."/>
            <person name="Argimon S."/>
            <person name="Zhang W."/>
            <person name="Yang X."/>
            <person name="Jeffery I.B."/>
            <person name="Cooney J.C."/>
            <person name="Kagawa T.F."/>
            <person name="Liu W."/>
            <person name="Song Y."/>
            <person name="Salvetti E."/>
            <person name="Wrobel A."/>
            <person name="Rasinkangas P."/>
            <person name="Parkhill J."/>
            <person name="Rea M.C."/>
            <person name="O'Sullivan O."/>
            <person name="Ritari J."/>
            <person name="Douillard F.P."/>
            <person name="Paul Ross R."/>
            <person name="Yang R."/>
            <person name="Briner A.E."/>
            <person name="Felis G.E."/>
            <person name="de Vos W.M."/>
            <person name="Barrangou R."/>
            <person name="Klaenhammer T.R."/>
            <person name="Caufield P.W."/>
            <person name="Cui Y."/>
            <person name="Zhang H."/>
            <person name="O'Toole P.W."/>
        </authorList>
    </citation>
    <scope>NUCLEOTIDE SEQUENCE [LARGE SCALE GENOMIC DNA]</scope>
    <source>
        <strain evidence="1 2">DSM 19906</strain>
    </source>
</reference>
<dbReference type="Proteomes" id="UP000051439">
    <property type="component" value="Unassembled WGS sequence"/>
</dbReference>